<dbReference type="AlphaFoldDB" id="A7ZPH7"/>
<keyword evidence="2" id="KW-1185">Reference proteome</keyword>
<evidence type="ECO:0000313" key="1">
    <source>
        <dbReference type="EMBL" id="ABV18205.1"/>
    </source>
</evidence>
<dbReference type="EMBL" id="CP000800">
    <property type="protein sequence ID" value="ABV18205.1"/>
    <property type="molecule type" value="Genomic_DNA"/>
</dbReference>
<dbReference type="KEGG" id="ecw:EcE24377A_2656"/>
<accession>A7ZPH7</accession>
<dbReference type="HOGENOM" id="CLU_3389183_0_0_6"/>
<gene>
    <name evidence="1" type="ordered locus">EcE24377A_2656</name>
</gene>
<evidence type="ECO:0000313" key="2">
    <source>
        <dbReference type="Proteomes" id="UP000001122"/>
    </source>
</evidence>
<name>A7ZPH7_ECO24</name>
<organism evidence="1 2">
    <name type="scientific">Escherichia coli O139:H28 (strain E24377A / ETEC)</name>
    <dbReference type="NCBI Taxonomy" id="331111"/>
    <lineage>
        <taxon>Bacteria</taxon>
        <taxon>Pseudomonadati</taxon>
        <taxon>Pseudomonadota</taxon>
        <taxon>Gammaproteobacteria</taxon>
        <taxon>Enterobacterales</taxon>
        <taxon>Enterobacteriaceae</taxon>
        <taxon>Escherichia</taxon>
    </lineage>
</organism>
<dbReference type="Proteomes" id="UP000001122">
    <property type="component" value="Chromosome"/>
</dbReference>
<proteinExistence type="predicted"/>
<protein>
    <submittedName>
        <fullName evidence="1">Uncharacterized protein</fullName>
    </submittedName>
</protein>
<sequence>MANINQLLQIQDVSRTVDAMNTLMESSVIASF</sequence>
<reference evidence="2" key="1">
    <citation type="journal article" date="2008" name="J. Bacteriol.">
        <title>The pangenome structure of Escherichia coli: comparative genomic analysis of E. coli commensal and pathogenic isolates.</title>
        <authorList>
            <person name="Rasko D.A."/>
            <person name="Rosovitz M.J."/>
            <person name="Myers G.S."/>
            <person name="Mongodin E.F."/>
            <person name="Fricke W.F."/>
            <person name="Gajer P."/>
            <person name="Crabtree J."/>
            <person name="Sebaihia M."/>
            <person name="Thomson N.R."/>
            <person name="Chaudhuri R."/>
            <person name="Henderson I.R."/>
            <person name="Sperandio V."/>
            <person name="Ravel J."/>
        </authorList>
    </citation>
    <scope>NUCLEOTIDE SEQUENCE [LARGE SCALE GENOMIC DNA]</scope>
    <source>
        <strain evidence="2">E24377A / ETEC</strain>
    </source>
</reference>